<dbReference type="Pfam" id="PF08533">
    <property type="entry name" value="Glyco_hydro_42C"/>
    <property type="match status" value="1"/>
</dbReference>
<accession>A0ABY7XTS3</accession>
<dbReference type="PANTHER" id="PTHR36447">
    <property type="entry name" value="BETA-GALACTOSIDASE GANA"/>
    <property type="match status" value="1"/>
</dbReference>
<feature type="domain" description="Beta-galactosidase C-terminal" evidence="9">
    <location>
        <begin position="624"/>
        <end position="679"/>
    </location>
</feature>
<evidence type="ECO:0000259" key="9">
    <source>
        <dbReference type="Pfam" id="PF08533"/>
    </source>
</evidence>
<dbReference type="InterPro" id="IPR013738">
    <property type="entry name" value="Beta_galactosidase_Trimer"/>
</dbReference>
<dbReference type="CDD" id="cd03143">
    <property type="entry name" value="A4_beta-galactosidase_middle_domain"/>
    <property type="match status" value="1"/>
</dbReference>
<protein>
    <recommendedName>
        <fullName evidence="3 6">Beta-galactosidase</fullName>
        <shortName evidence="6">Beta-gal</shortName>
        <ecNumber evidence="3 6">3.2.1.23</ecNumber>
    </recommendedName>
</protein>
<gene>
    <name evidence="10" type="ORF">KV395_14775</name>
</gene>
<feature type="domain" description="Beta-galactosidase trimerisation" evidence="8">
    <location>
        <begin position="410"/>
        <end position="615"/>
    </location>
</feature>
<dbReference type="InterPro" id="IPR029062">
    <property type="entry name" value="Class_I_gatase-like"/>
</dbReference>
<dbReference type="InterPro" id="IPR017853">
    <property type="entry name" value="GH"/>
</dbReference>
<evidence type="ECO:0000256" key="2">
    <source>
        <dbReference type="ARBA" id="ARBA00005940"/>
    </source>
</evidence>
<evidence type="ECO:0000256" key="3">
    <source>
        <dbReference type="ARBA" id="ARBA00012756"/>
    </source>
</evidence>
<reference evidence="10 11" key="1">
    <citation type="submission" date="2021-06" db="EMBL/GenBank/DDBJ databases">
        <title>Genome-based taxonomic framework of Microbacterium strains isolated from marine environment, the description of four new species and reclassification of four preexisting species.</title>
        <authorList>
            <person name="Lee S.D."/>
            <person name="Kim S.-M."/>
            <person name="Byeon Y.-S."/>
            <person name="Yang H.L."/>
            <person name="Kim I.S."/>
        </authorList>
    </citation>
    <scope>NUCLEOTIDE SEQUENCE [LARGE SCALE GENOMIC DNA]</scope>
    <source>
        <strain evidence="10 11">KACC 14465</strain>
    </source>
</reference>
<dbReference type="Gene3D" id="2.60.40.1180">
    <property type="entry name" value="Golgi alpha-mannosidase II"/>
    <property type="match status" value="1"/>
</dbReference>
<keyword evidence="11" id="KW-1185">Reference proteome</keyword>
<evidence type="ECO:0000259" key="7">
    <source>
        <dbReference type="Pfam" id="PF02449"/>
    </source>
</evidence>
<dbReference type="Gene3D" id="3.40.50.880">
    <property type="match status" value="1"/>
</dbReference>
<organism evidence="10 11">
    <name type="scientific">Microbacterium luteolum</name>
    <name type="common">Aureobacterium luteolum</name>
    <dbReference type="NCBI Taxonomy" id="69367"/>
    <lineage>
        <taxon>Bacteria</taxon>
        <taxon>Bacillati</taxon>
        <taxon>Actinomycetota</taxon>
        <taxon>Actinomycetes</taxon>
        <taxon>Micrococcales</taxon>
        <taxon>Microbacteriaceae</taxon>
        <taxon>Microbacterium</taxon>
    </lineage>
</organism>
<dbReference type="RefSeq" id="WP_282214574.1">
    <property type="nucleotide sequence ID" value="NZ_BAAAUN010000001.1"/>
</dbReference>
<dbReference type="SUPFAM" id="SSF52317">
    <property type="entry name" value="Class I glutamine amidotransferase-like"/>
    <property type="match status" value="1"/>
</dbReference>
<dbReference type="InterPro" id="IPR013529">
    <property type="entry name" value="Glyco_hydro_42_N"/>
</dbReference>
<evidence type="ECO:0000256" key="6">
    <source>
        <dbReference type="PIRNR" id="PIRNR001084"/>
    </source>
</evidence>
<dbReference type="InterPro" id="IPR003476">
    <property type="entry name" value="Glyco_hydro_42"/>
</dbReference>
<name>A0ABY7XTS3_MICLT</name>
<sequence>MTSSTETLDDGPRRIVEWPTEGLSFGGDYSPEQWSWDVVLEDMELMREAGVNLVTLGVFSWVVHEPREGVFDFSWLDRMLDLLHENGIAVDLATPTAAVPMWLHRLHPEILPQDIHGHPLAPGGRLGWCPSSTVFRKYAVRIVERLAEHVAGHPAVLMWHVSNELGGGNARCHCPVSNARFREWVAEKYVTVEALNAAWGMAFWGNSYSSFEEVTTPWGVTAHNPGHLLDYERFSSDELLAQYRAEKEALQRFTPELPITTNFMVGLGPDVVDYTRWADEMDIVANDHYTFGPDPRKHQDLAFSGDRMRGMSGGRPWMLMEHATGASSWHPINQPKAPGEISRHALAHVARGSNSAMFFQWRASKSGTEQFHSAMLPHAGKDTRVFRDIVALGAQLAALAEVRDTVVAPAEVALLHDNEAGWALRSGLKPANNLRYADTARAVHNALFERAVTADVVAPWSPLGDYRLVIVPGLYLVSEENARALHEYVEAGGTVLVTWFSGIVDEAGTVHIGGYPGAFRSLVGVTSEEFFPLEEQRTFALDNGWTGRRWSERLRHPQPEDDVEIVAGYAEGPLAGHPALTRRQVGAGTAWYLSTDLDETGLTELVDRLLAEASVAPTAVVSPGVEAVRRSSADASYLFLINHTDEEGWAEASGTDLLTGSAHTDRVPVAAGAVVVIRE</sequence>
<dbReference type="Pfam" id="PF02449">
    <property type="entry name" value="Glyco_hydro_42"/>
    <property type="match status" value="1"/>
</dbReference>
<evidence type="ECO:0000313" key="11">
    <source>
        <dbReference type="Proteomes" id="UP001215097"/>
    </source>
</evidence>
<dbReference type="Gene3D" id="3.20.20.80">
    <property type="entry name" value="Glycosidases"/>
    <property type="match status" value="1"/>
</dbReference>
<evidence type="ECO:0000256" key="1">
    <source>
        <dbReference type="ARBA" id="ARBA00001412"/>
    </source>
</evidence>
<evidence type="ECO:0000259" key="8">
    <source>
        <dbReference type="Pfam" id="PF08532"/>
    </source>
</evidence>
<dbReference type="InterPro" id="IPR013780">
    <property type="entry name" value="Glyco_hydro_b"/>
</dbReference>
<evidence type="ECO:0000256" key="5">
    <source>
        <dbReference type="ARBA" id="ARBA00023295"/>
    </source>
</evidence>
<dbReference type="EC" id="3.2.1.23" evidence="3 6"/>
<comment type="similarity">
    <text evidence="2 6">Belongs to the glycosyl hydrolase 42 family.</text>
</comment>
<dbReference type="SUPFAM" id="SSF51445">
    <property type="entry name" value="(Trans)glycosidases"/>
    <property type="match status" value="1"/>
</dbReference>
<keyword evidence="5 6" id="KW-0326">Glycosidase</keyword>
<dbReference type="EMBL" id="CP078075">
    <property type="protein sequence ID" value="WDM44434.1"/>
    <property type="molecule type" value="Genomic_DNA"/>
</dbReference>
<proteinExistence type="inferred from homology"/>
<keyword evidence="4 6" id="KW-0378">Hydrolase</keyword>
<dbReference type="PANTHER" id="PTHR36447:SF1">
    <property type="entry name" value="BETA-GALACTOSIDASE GANA"/>
    <property type="match status" value="1"/>
</dbReference>
<dbReference type="Pfam" id="PF08532">
    <property type="entry name" value="Glyco_hydro_42M"/>
    <property type="match status" value="1"/>
</dbReference>
<evidence type="ECO:0000313" key="10">
    <source>
        <dbReference type="EMBL" id="WDM44434.1"/>
    </source>
</evidence>
<dbReference type="InterPro" id="IPR013739">
    <property type="entry name" value="Beta_galactosidase_C"/>
</dbReference>
<dbReference type="Proteomes" id="UP001215097">
    <property type="component" value="Chromosome"/>
</dbReference>
<comment type="catalytic activity">
    <reaction evidence="1 6">
        <text>Hydrolysis of terminal non-reducing beta-D-galactose residues in beta-D-galactosides.</text>
        <dbReference type="EC" id="3.2.1.23"/>
    </reaction>
</comment>
<feature type="domain" description="Glycoside hydrolase family 42 N-terminal" evidence="7">
    <location>
        <begin position="28"/>
        <end position="398"/>
    </location>
</feature>
<evidence type="ECO:0000256" key="4">
    <source>
        <dbReference type="ARBA" id="ARBA00022801"/>
    </source>
</evidence>
<dbReference type="PIRSF" id="PIRSF001084">
    <property type="entry name" value="B-galactosidase"/>
    <property type="match status" value="1"/>
</dbReference>